<reference evidence="1 2" key="1">
    <citation type="submission" date="2016-10" db="EMBL/GenBank/DDBJ databases">
        <authorList>
            <person name="de Groot N.N."/>
        </authorList>
    </citation>
    <scope>NUCLEOTIDE SEQUENCE [LARGE SCALE GENOMIC DNA]</scope>
    <source>
        <strain evidence="1 2">LMG 23650</strain>
    </source>
</reference>
<gene>
    <name evidence="1" type="ORF">SAMN05192543_103730</name>
</gene>
<organism evidence="1 2">
    <name type="scientific">Paraburkholderia megapolitana</name>
    <dbReference type="NCBI Taxonomy" id="420953"/>
    <lineage>
        <taxon>Bacteria</taxon>
        <taxon>Pseudomonadati</taxon>
        <taxon>Pseudomonadota</taxon>
        <taxon>Betaproteobacteria</taxon>
        <taxon>Burkholderiales</taxon>
        <taxon>Burkholderiaceae</taxon>
        <taxon>Paraburkholderia</taxon>
    </lineage>
</organism>
<evidence type="ECO:0000313" key="2">
    <source>
        <dbReference type="Proteomes" id="UP000199548"/>
    </source>
</evidence>
<evidence type="ECO:0000313" key="1">
    <source>
        <dbReference type="EMBL" id="SFI60312.1"/>
    </source>
</evidence>
<dbReference type="AlphaFoldDB" id="A0A1I3JJ62"/>
<name>A0A1I3JJ62_9BURK</name>
<dbReference type="RefSeq" id="WP_091011606.1">
    <property type="nucleotide sequence ID" value="NZ_CP041745.1"/>
</dbReference>
<sequence>MQLEVSLAGFSSPWSFRGSKPFCAWAEAKPWLHEGGVCVIRTENAEIGDLLLPSVARFIHGINGGERRLDVRRILCGDRFGTPIQALLHDFELDPEISPFEARPRIKSRLLDRSLLLVFIESASVNPCDWENLIDLLEYYRKATDPVRLCALVFDDRGVVNSAPVCDYLSGHTSHPVFADTSSISTVNALWPSYLHHRVAWEAGGSLDYALSLNKETEDSRVGDDEELERRIQTHAGERLASHPGREALYELVCVGKEVDRLEPARRQVLRAELFAKSLLWRPPSMNGFHVVPWASRALLALPSLAKNKVWALRHQLVCAPLAAEILSLCLKFESQIQSRLHGRQDPNKVSTKTVEAHQRFKDGNDYFVVYPNAFPIRPERVEDLWAFASLGENLKSCPAGAVSDLYWDALHLRNAIAHGHYVGWRHVEWAYRMLESFDTSA</sequence>
<keyword evidence="2" id="KW-1185">Reference proteome</keyword>
<dbReference type="EMBL" id="FOQU01000003">
    <property type="protein sequence ID" value="SFI60312.1"/>
    <property type="molecule type" value="Genomic_DNA"/>
</dbReference>
<dbReference type="OrthoDB" id="9256165at2"/>
<dbReference type="Proteomes" id="UP000199548">
    <property type="component" value="Unassembled WGS sequence"/>
</dbReference>
<proteinExistence type="predicted"/>
<accession>A0A1I3JJ62</accession>
<protein>
    <submittedName>
        <fullName evidence="1">Uncharacterized protein</fullName>
    </submittedName>
</protein>